<proteinExistence type="predicted"/>
<comment type="caution">
    <text evidence="1">The sequence shown here is derived from an EMBL/GenBank/DDBJ whole genome shotgun (WGS) entry which is preliminary data.</text>
</comment>
<dbReference type="AlphaFoldDB" id="A0A263PYJ3"/>
<dbReference type="KEGG" id="paeb:NCGM1900_0546"/>
<evidence type="ECO:0000313" key="2">
    <source>
        <dbReference type="Proteomes" id="UP000284767"/>
    </source>
</evidence>
<protein>
    <submittedName>
        <fullName evidence="1">Uncharacterized protein</fullName>
    </submittedName>
</protein>
<accession>A0A263PYJ3</accession>
<dbReference type="Proteomes" id="UP000284767">
    <property type="component" value="Unassembled WGS sequence"/>
</dbReference>
<evidence type="ECO:0000313" key="1">
    <source>
        <dbReference type="EMBL" id="RPM19297.1"/>
    </source>
</evidence>
<name>A0A263PYJ3_PSEAI</name>
<reference evidence="1 2" key="2">
    <citation type="submission" date="2019-01" db="EMBL/GenBank/DDBJ databases">
        <title>The Pseudomonas aeruginosa pan-genome provides new insights on its population structure, horizontal gene transfer and pathogenicity.</title>
        <authorList>
            <person name="Freschi L."/>
            <person name="Vincent A.T."/>
            <person name="Jeukens J."/>
            <person name="Emond-Rheault J.-G."/>
            <person name="Kukavica-Ibrulj I."/>
            <person name="Dupont M.-J."/>
            <person name="Charette S.J."/>
            <person name="Boyle B."/>
            <person name="Levesque R.C."/>
        </authorList>
    </citation>
    <scope>NUCLEOTIDE SEQUENCE [LARGE SCALE GENOMIC DNA]</scope>
    <source>
        <strain evidence="1 2">PA-W36</strain>
    </source>
</reference>
<dbReference type="EMBL" id="NSNE01000004">
    <property type="protein sequence ID" value="RPM19297.1"/>
    <property type="molecule type" value="Genomic_DNA"/>
</dbReference>
<gene>
    <name evidence="1" type="ORF">IPC1295_09055</name>
</gene>
<sequence>MHSYLSPAPVGADTGAARPACPRPWSCTFSPRREPRRPHVCSPRQFRSGGGLPASFRIFAPLPLLVRDGILPAVCECSGLVS</sequence>
<reference evidence="1 2" key="1">
    <citation type="submission" date="2017-08" db="EMBL/GenBank/DDBJ databases">
        <authorList>
            <person name="Feschi L."/>
            <person name="Jeukens J."/>
            <person name="Emond-Rheault J.-G."/>
            <person name="Kukavica-Ibrulj I."/>
            <person name="Boyle B."/>
            <person name="Levesque R.C."/>
        </authorList>
    </citation>
    <scope>NUCLEOTIDE SEQUENCE [LARGE SCALE GENOMIC DNA]</scope>
    <source>
        <strain evidence="1 2">PA-W36</strain>
    </source>
</reference>
<organism evidence="1 2">
    <name type="scientific">Pseudomonas aeruginosa</name>
    <dbReference type="NCBI Taxonomy" id="287"/>
    <lineage>
        <taxon>Bacteria</taxon>
        <taxon>Pseudomonadati</taxon>
        <taxon>Pseudomonadota</taxon>
        <taxon>Gammaproteobacteria</taxon>
        <taxon>Pseudomonadales</taxon>
        <taxon>Pseudomonadaceae</taxon>
        <taxon>Pseudomonas</taxon>
    </lineage>
</organism>